<dbReference type="Proteomes" id="UP000078541">
    <property type="component" value="Unassembled WGS sequence"/>
</dbReference>
<keyword evidence="3" id="KW-1185">Reference proteome</keyword>
<organism evidence="2 3">
    <name type="scientific">Trachymyrmex septentrionalis</name>
    <dbReference type="NCBI Taxonomy" id="34720"/>
    <lineage>
        <taxon>Eukaryota</taxon>
        <taxon>Metazoa</taxon>
        <taxon>Ecdysozoa</taxon>
        <taxon>Arthropoda</taxon>
        <taxon>Hexapoda</taxon>
        <taxon>Insecta</taxon>
        <taxon>Pterygota</taxon>
        <taxon>Neoptera</taxon>
        <taxon>Endopterygota</taxon>
        <taxon>Hymenoptera</taxon>
        <taxon>Apocrita</taxon>
        <taxon>Aculeata</taxon>
        <taxon>Formicoidea</taxon>
        <taxon>Formicidae</taxon>
        <taxon>Myrmicinae</taxon>
        <taxon>Trachymyrmex</taxon>
    </lineage>
</organism>
<evidence type="ECO:0000313" key="2">
    <source>
        <dbReference type="EMBL" id="KYN33529.1"/>
    </source>
</evidence>
<gene>
    <name evidence="2" type="ORF">ALC56_12241</name>
</gene>
<feature type="compositionally biased region" description="Basic and acidic residues" evidence="1">
    <location>
        <begin position="10"/>
        <end position="29"/>
    </location>
</feature>
<sequence>MPKTSVHLLSRKESERRRAGRNPGERESVTTDGQRGSTLRVRATIRGRDEIESIPYIETKILFHHTKKTPFLLSSHPADSPTAGNRYPTERHYSTKFAGQRYREIHIRKRTRITGVYVLHCRECSLAWTIGRVSSDGTRSPEITMNPNSFGLLVTCLPKRAAPTPQYHASKDKLNHGPSCHPQSRAQARSTVMT</sequence>
<feature type="region of interest" description="Disordered" evidence="1">
    <location>
        <begin position="164"/>
        <end position="194"/>
    </location>
</feature>
<accession>A0A195F082</accession>
<protein>
    <submittedName>
        <fullName evidence="2">Uncharacterized protein</fullName>
    </submittedName>
</protein>
<dbReference type="EMBL" id="KQ981905">
    <property type="protein sequence ID" value="KYN33529.1"/>
    <property type="molecule type" value="Genomic_DNA"/>
</dbReference>
<evidence type="ECO:0000313" key="3">
    <source>
        <dbReference type="Proteomes" id="UP000078541"/>
    </source>
</evidence>
<proteinExistence type="predicted"/>
<name>A0A195F082_9HYME</name>
<reference evidence="2 3" key="1">
    <citation type="submission" date="2016-03" db="EMBL/GenBank/DDBJ databases">
        <title>Trachymyrmex septentrionalis WGS genome.</title>
        <authorList>
            <person name="Nygaard S."/>
            <person name="Hu H."/>
            <person name="Boomsma J."/>
            <person name="Zhang G."/>
        </authorList>
    </citation>
    <scope>NUCLEOTIDE SEQUENCE [LARGE SCALE GENOMIC DNA]</scope>
    <source>
        <strain evidence="2">Tsep2-gDNA-1</strain>
        <tissue evidence="2">Whole body</tissue>
    </source>
</reference>
<feature type="compositionally biased region" description="Polar residues" evidence="1">
    <location>
        <begin position="181"/>
        <end position="194"/>
    </location>
</feature>
<dbReference type="AlphaFoldDB" id="A0A195F082"/>
<feature type="region of interest" description="Disordered" evidence="1">
    <location>
        <begin position="1"/>
        <end position="37"/>
    </location>
</feature>
<evidence type="ECO:0000256" key="1">
    <source>
        <dbReference type="SAM" id="MobiDB-lite"/>
    </source>
</evidence>